<proteinExistence type="predicted"/>
<accession>A0AAD4L9Y8</accession>
<gene>
    <name evidence="2" type="ORF">EDB92DRAFT_1390535</name>
</gene>
<keyword evidence="1" id="KW-0812">Transmembrane</keyword>
<organism evidence="2 3">
    <name type="scientific">Lactarius akahatsu</name>
    <dbReference type="NCBI Taxonomy" id="416441"/>
    <lineage>
        <taxon>Eukaryota</taxon>
        <taxon>Fungi</taxon>
        <taxon>Dikarya</taxon>
        <taxon>Basidiomycota</taxon>
        <taxon>Agaricomycotina</taxon>
        <taxon>Agaricomycetes</taxon>
        <taxon>Russulales</taxon>
        <taxon>Russulaceae</taxon>
        <taxon>Lactarius</taxon>
    </lineage>
</organism>
<keyword evidence="1" id="KW-0472">Membrane</keyword>
<protein>
    <submittedName>
        <fullName evidence="2">Uncharacterized protein</fullName>
    </submittedName>
</protein>
<dbReference type="EMBL" id="JAKELL010000069">
    <property type="protein sequence ID" value="KAH8985015.1"/>
    <property type="molecule type" value="Genomic_DNA"/>
</dbReference>
<evidence type="ECO:0000313" key="2">
    <source>
        <dbReference type="EMBL" id="KAH8985015.1"/>
    </source>
</evidence>
<evidence type="ECO:0000313" key="3">
    <source>
        <dbReference type="Proteomes" id="UP001201163"/>
    </source>
</evidence>
<feature type="transmembrane region" description="Helical" evidence="1">
    <location>
        <begin position="26"/>
        <end position="47"/>
    </location>
</feature>
<name>A0AAD4L9Y8_9AGAM</name>
<keyword evidence="1" id="KW-1133">Transmembrane helix</keyword>
<sequence>MAVQYILSDIICAWRAVVLWNRDKRVIAILLLLILETTAVAGYELYFSLAFCFRPISNPYYNVFRVGTTGDSGS</sequence>
<reference evidence="2" key="1">
    <citation type="submission" date="2022-01" db="EMBL/GenBank/DDBJ databases">
        <title>Comparative genomics reveals a dynamic genome evolution in the ectomycorrhizal milk-cap (Lactarius) mushrooms.</title>
        <authorList>
            <consortium name="DOE Joint Genome Institute"/>
            <person name="Lebreton A."/>
            <person name="Tang N."/>
            <person name="Kuo A."/>
            <person name="LaButti K."/>
            <person name="Drula E."/>
            <person name="Barry K."/>
            <person name="Clum A."/>
            <person name="Lipzen A."/>
            <person name="Mousain D."/>
            <person name="Ng V."/>
            <person name="Wang R."/>
            <person name="Wang X."/>
            <person name="Dai Y."/>
            <person name="Henrissat B."/>
            <person name="Grigoriev I.V."/>
            <person name="Guerin-Laguette A."/>
            <person name="Yu F."/>
            <person name="Martin F.M."/>
        </authorList>
    </citation>
    <scope>NUCLEOTIDE SEQUENCE</scope>
    <source>
        <strain evidence="2">QP</strain>
    </source>
</reference>
<dbReference type="Proteomes" id="UP001201163">
    <property type="component" value="Unassembled WGS sequence"/>
</dbReference>
<keyword evidence="3" id="KW-1185">Reference proteome</keyword>
<dbReference type="AlphaFoldDB" id="A0AAD4L9Y8"/>
<evidence type="ECO:0000256" key="1">
    <source>
        <dbReference type="SAM" id="Phobius"/>
    </source>
</evidence>
<comment type="caution">
    <text evidence="2">The sequence shown here is derived from an EMBL/GenBank/DDBJ whole genome shotgun (WGS) entry which is preliminary data.</text>
</comment>